<feature type="transmembrane region" description="Helical" evidence="1">
    <location>
        <begin position="207"/>
        <end position="230"/>
    </location>
</feature>
<evidence type="ECO:0008006" key="4">
    <source>
        <dbReference type="Google" id="ProtNLM"/>
    </source>
</evidence>
<keyword evidence="3" id="KW-1185">Reference proteome</keyword>
<evidence type="ECO:0000256" key="1">
    <source>
        <dbReference type="SAM" id="Phobius"/>
    </source>
</evidence>
<evidence type="ECO:0000313" key="3">
    <source>
        <dbReference type="Proteomes" id="UP001596977"/>
    </source>
</evidence>
<feature type="transmembrane region" description="Helical" evidence="1">
    <location>
        <begin position="138"/>
        <end position="159"/>
    </location>
</feature>
<organism evidence="2 3">
    <name type="scientific">Sphingomonas canadensis</name>
    <dbReference type="NCBI Taxonomy" id="1219257"/>
    <lineage>
        <taxon>Bacteria</taxon>
        <taxon>Pseudomonadati</taxon>
        <taxon>Pseudomonadota</taxon>
        <taxon>Alphaproteobacteria</taxon>
        <taxon>Sphingomonadales</taxon>
        <taxon>Sphingomonadaceae</taxon>
        <taxon>Sphingomonas</taxon>
    </lineage>
</organism>
<dbReference type="Proteomes" id="UP001596977">
    <property type="component" value="Unassembled WGS sequence"/>
</dbReference>
<accession>A0ABW3H2R8</accession>
<name>A0ABW3H2R8_9SPHN</name>
<dbReference type="EMBL" id="JBHTJG010000001">
    <property type="protein sequence ID" value="MFD0945432.1"/>
    <property type="molecule type" value="Genomic_DNA"/>
</dbReference>
<feature type="transmembrane region" description="Helical" evidence="1">
    <location>
        <begin position="293"/>
        <end position="312"/>
    </location>
</feature>
<feature type="transmembrane region" description="Helical" evidence="1">
    <location>
        <begin position="171"/>
        <end position="195"/>
    </location>
</feature>
<feature type="transmembrane region" description="Helical" evidence="1">
    <location>
        <begin position="333"/>
        <end position="353"/>
    </location>
</feature>
<protein>
    <recommendedName>
        <fullName evidence="4">DUF2029 domain-containing protein</fullName>
    </recommendedName>
</protein>
<proteinExistence type="predicted"/>
<reference evidence="3" key="1">
    <citation type="journal article" date="2019" name="Int. J. Syst. Evol. Microbiol.">
        <title>The Global Catalogue of Microorganisms (GCM) 10K type strain sequencing project: providing services to taxonomists for standard genome sequencing and annotation.</title>
        <authorList>
            <consortium name="The Broad Institute Genomics Platform"/>
            <consortium name="The Broad Institute Genome Sequencing Center for Infectious Disease"/>
            <person name="Wu L."/>
            <person name="Ma J."/>
        </authorList>
    </citation>
    <scope>NUCLEOTIDE SEQUENCE [LARGE SCALE GENOMIC DNA]</scope>
    <source>
        <strain evidence="3">CCUG 62982</strain>
    </source>
</reference>
<keyword evidence="1" id="KW-0472">Membrane</keyword>
<comment type="caution">
    <text evidence="2">The sequence shown here is derived from an EMBL/GenBank/DDBJ whole genome shotgun (WGS) entry which is preliminary data.</text>
</comment>
<feature type="transmembrane region" description="Helical" evidence="1">
    <location>
        <begin position="269"/>
        <end position="287"/>
    </location>
</feature>
<dbReference type="RefSeq" id="WP_264942327.1">
    <property type="nucleotide sequence ID" value="NZ_JAPDRA010000001.1"/>
</dbReference>
<keyword evidence="1" id="KW-0812">Transmembrane</keyword>
<sequence length="414" mass="45097">MFSTWDSLLKKLMAVLAVTCFLGWLFKAHCLGGGWTGLEQYTTGCYSDAVPFWTARGLANGAVPYLTGRMEYPVLTGILIAVEAVLARPFTAGTEEGPFLAMTALGNAMLAAVVMWHLWRAGMEPRRLWAWACAPALILYVGHNWDMLAVTFAVTAMLAARDGRLAKGAALGGLGLAAKLYPVLLLPLIGLQALANGADWPDRIRRGVIVTASAVGAWAAVNLPVALISYENWSEFYRFSSERSGTAASIWEITGMLGIWSTDIPQRNLYSAMLLVLGFAAIVGFGWRRHQAHLWVLFGPVLAWFLLVNKVYSPQFDLWLYPVLLMTAPRLRPVALFAVAGIACYFAEFWWFAGNEGGWPATTPTHIAIAAGVRGAAMLWIIADAIRLPPPAWIAAPKREVLFDADKEDVPAAA</sequence>
<evidence type="ECO:0000313" key="2">
    <source>
        <dbReference type="EMBL" id="MFD0945432.1"/>
    </source>
</evidence>
<keyword evidence="1" id="KW-1133">Transmembrane helix</keyword>
<feature type="transmembrane region" description="Helical" evidence="1">
    <location>
        <begin position="99"/>
        <end position="118"/>
    </location>
</feature>
<gene>
    <name evidence="2" type="ORF">ACFQ1E_03675</name>
</gene>